<dbReference type="PROSITE" id="PS51916">
    <property type="entry name" value="DEUBAD"/>
    <property type="match status" value="1"/>
</dbReference>
<comment type="caution">
    <text evidence="9">The sequence shown here is derived from an EMBL/GenBank/DDBJ whole genome shotgun (WGS) entry which is preliminary data.</text>
</comment>
<feature type="region of interest" description="Disordered" evidence="8">
    <location>
        <begin position="1"/>
        <end position="62"/>
    </location>
</feature>
<keyword evidence="3" id="KW-0863">Zinc-finger</keyword>
<feature type="region of interest" description="Disordered" evidence="8">
    <location>
        <begin position="610"/>
        <end position="633"/>
    </location>
</feature>
<proteinExistence type="predicted"/>
<dbReference type="InterPro" id="IPR044867">
    <property type="entry name" value="DEUBAD_dom"/>
</dbReference>
<feature type="compositionally biased region" description="Polar residues" evidence="8">
    <location>
        <begin position="523"/>
        <end position="534"/>
    </location>
</feature>
<evidence type="ECO:0000313" key="10">
    <source>
        <dbReference type="Proteomes" id="UP001147746"/>
    </source>
</evidence>
<protein>
    <submittedName>
        <fullName evidence="9">Uncharacterized protein</fullName>
    </submittedName>
</protein>
<comment type="subcellular location">
    <subcellularLocation>
        <location evidence="1">Nucleus</location>
    </subcellularLocation>
</comment>
<name>A0A9W9GRH2_9EURO</name>
<feature type="compositionally biased region" description="Polar residues" evidence="8">
    <location>
        <begin position="274"/>
        <end position="284"/>
    </location>
</feature>
<feature type="region of interest" description="Disordered" evidence="8">
    <location>
        <begin position="273"/>
        <end position="546"/>
    </location>
</feature>
<organism evidence="9 10">
    <name type="scientific">Penicillium atrosanguineum</name>
    <dbReference type="NCBI Taxonomy" id="1132637"/>
    <lineage>
        <taxon>Eukaryota</taxon>
        <taxon>Fungi</taxon>
        <taxon>Dikarya</taxon>
        <taxon>Ascomycota</taxon>
        <taxon>Pezizomycotina</taxon>
        <taxon>Eurotiomycetes</taxon>
        <taxon>Eurotiomycetidae</taxon>
        <taxon>Eurotiales</taxon>
        <taxon>Aspergillaceae</taxon>
        <taxon>Penicillium</taxon>
    </lineage>
</organism>
<feature type="compositionally biased region" description="Basic and acidic residues" evidence="8">
    <location>
        <begin position="285"/>
        <end position="294"/>
    </location>
</feature>
<feature type="compositionally biased region" description="Basic residues" evidence="8">
    <location>
        <begin position="1"/>
        <end position="15"/>
    </location>
</feature>
<evidence type="ECO:0000256" key="2">
    <source>
        <dbReference type="ARBA" id="ARBA00022723"/>
    </source>
</evidence>
<evidence type="ECO:0000256" key="3">
    <source>
        <dbReference type="ARBA" id="ARBA00022771"/>
    </source>
</evidence>
<evidence type="ECO:0000256" key="4">
    <source>
        <dbReference type="ARBA" id="ARBA00022833"/>
    </source>
</evidence>
<keyword evidence="10" id="KW-1185">Reference proteome</keyword>
<reference evidence="9" key="1">
    <citation type="submission" date="2022-12" db="EMBL/GenBank/DDBJ databases">
        <authorList>
            <person name="Petersen C."/>
        </authorList>
    </citation>
    <scope>NUCLEOTIDE SEQUENCE</scope>
    <source>
        <strain evidence="9">IBT 21472</strain>
    </source>
</reference>
<evidence type="ECO:0000256" key="8">
    <source>
        <dbReference type="SAM" id="MobiDB-lite"/>
    </source>
</evidence>
<dbReference type="InterPro" id="IPR028020">
    <property type="entry name" value="ASX_DEUBAD_dom"/>
</dbReference>
<evidence type="ECO:0000256" key="1">
    <source>
        <dbReference type="ARBA" id="ARBA00004123"/>
    </source>
</evidence>
<keyword evidence="2" id="KW-0479">Metal-binding</keyword>
<keyword evidence="6" id="KW-0804">Transcription</keyword>
<dbReference type="AlphaFoldDB" id="A0A9W9GRH2"/>
<keyword evidence="5" id="KW-0805">Transcription regulation</keyword>
<evidence type="ECO:0000313" key="9">
    <source>
        <dbReference type="EMBL" id="KAJ5330823.1"/>
    </source>
</evidence>
<reference evidence="9" key="2">
    <citation type="journal article" date="2023" name="IMA Fungus">
        <title>Comparative genomic study of the Penicillium genus elucidates a diverse pangenome and 15 lateral gene transfer events.</title>
        <authorList>
            <person name="Petersen C."/>
            <person name="Sorensen T."/>
            <person name="Nielsen M.R."/>
            <person name="Sondergaard T.E."/>
            <person name="Sorensen J.L."/>
            <person name="Fitzpatrick D.A."/>
            <person name="Frisvad J.C."/>
            <person name="Nielsen K.L."/>
        </authorList>
    </citation>
    <scope>NUCLEOTIDE SEQUENCE</scope>
    <source>
        <strain evidence="9">IBT 21472</strain>
    </source>
</reference>
<gene>
    <name evidence="9" type="ORF">N7476_000606</name>
</gene>
<keyword evidence="4" id="KW-0862">Zinc</keyword>
<dbReference type="Pfam" id="PF13919">
    <property type="entry name" value="ASXH"/>
    <property type="match status" value="1"/>
</dbReference>
<feature type="compositionally biased region" description="Basic and acidic residues" evidence="8">
    <location>
        <begin position="423"/>
        <end position="438"/>
    </location>
</feature>
<dbReference type="GO" id="GO:0008270">
    <property type="term" value="F:zinc ion binding"/>
    <property type="evidence" value="ECO:0007669"/>
    <property type="project" value="UniProtKB-KW"/>
</dbReference>
<evidence type="ECO:0000256" key="6">
    <source>
        <dbReference type="ARBA" id="ARBA00023163"/>
    </source>
</evidence>
<feature type="compositionally biased region" description="Polar residues" evidence="8">
    <location>
        <begin position="442"/>
        <end position="456"/>
    </location>
</feature>
<keyword evidence="7" id="KW-0539">Nucleus</keyword>
<accession>A0A9W9GRH2</accession>
<feature type="compositionally biased region" description="Basic and acidic residues" evidence="8">
    <location>
        <begin position="356"/>
        <end position="366"/>
    </location>
</feature>
<feature type="compositionally biased region" description="Acidic residues" evidence="8">
    <location>
        <begin position="617"/>
        <end position="633"/>
    </location>
</feature>
<evidence type="ECO:0000256" key="5">
    <source>
        <dbReference type="ARBA" id="ARBA00023015"/>
    </source>
</evidence>
<dbReference type="GO" id="GO:0005634">
    <property type="term" value="C:nucleus"/>
    <property type="evidence" value="ECO:0007669"/>
    <property type="project" value="UniProtKB-SubCell"/>
</dbReference>
<sequence>MARKKAVTYGKKGRCGRPPTRPANVAEKLQPTGPEMSPPPSEKKASPAKRTPRKPAARGKWSEEKLLTSDKSVLIYEDLVKLLSKPEAWNLLDEDEKREILALLPADIHPDADLSLTDSEYRIPPLPQQFIRYSTNWREGLRVFQLDLENGRYDPQWLRQAENARRERENGDFDKFKEREFEEFWGQKQRMDMTAAAGEHGRIRLRELVAAGVIQLGDVWRFNFVFGRGENRLVIDKEARVHEINGTLLSFVVATGPRTILTSVHGEILDGAAQETTEPNQSTEAKQEDVKTDLPENASPLESAEPTFQTSNLDLNEKTAQVTVTPSEQNSGNGSKVPNHIVNEKPSITITTTEEIEMKESGENSPRKSSISPHDSPRDRKSSLQVLIVSPRKNANSAGGKAKRTVPSPAPEPPAKRKRCRPREHPIQPKPEPEKEAEAELQTESSSQPGPATQLTESERAKPDLIISSPKKILTPTKLTNFSTPTPPKEAQRPVDFPNTKKATIQDKPTETPGFEAPEDLSPPTSEQEPQSASKPKPMVPVTPYGPNEVVVSGIRTPANLVTYLLQIDGRPKEGARTANAWKEIRCYRKNQDMGSLFEVRQTWYFKQKRNGNVQEQEQEQEQDSDSDSDWKD</sequence>
<feature type="compositionally biased region" description="Polar residues" evidence="8">
    <location>
        <begin position="306"/>
        <end position="336"/>
    </location>
</feature>
<feature type="compositionally biased region" description="Basic residues" evidence="8">
    <location>
        <begin position="46"/>
        <end position="57"/>
    </location>
</feature>
<evidence type="ECO:0000256" key="7">
    <source>
        <dbReference type="ARBA" id="ARBA00023242"/>
    </source>
</evidence>
<dbReference type="Proteomes" id="UP001147746">
    <property type="component" value="Unassembled WGS sequence"/>
</dbReference>
<dbReference type="EMBL" id="JAPZBO010000001">
    <property type="protein sequence ID" value="KAJ5330823.1"/>
    <property type="molecule type" value="Genomic_DNA"/>
</dbReference>